<dbReference type="InterPro" id="IPR011006">
    <property type="entry name" value="CheY-like_superfamily"/>
</dbReference>
<gene>
    <name evidence="6" type="ORF">BCY89_27185</name>
</gene>
<evidence type="ECO:0000256" key="1">
    <source>
        <dbReference type="ARBA" id="ARBA00022553"/>
    </source>
</evidence>
<dbReference type="InterPro" id="IPR001789">
    <property type="entry name" value="Sig_transdc_resp-reg_receiver"/>
</dbReference>
<feature type="modified residue" description="4-aspartylphosphate" evidence="3">
    <location>
        <position position="55"/>
    </location>
</feature>
<dbReference type="PROSITE" id="PS50110">
    <property type="entry name" value="RESPONSE_REGULATORY"/>
    <property type="match status" value="1"/>
</dbReference>
<evidence type="ECO:0000256" key="3">
    <source>
        <dbReference type="PROSITE-ProRule" id="PRU00169"/>
    </source>
</evidence>
<evidence type="ECO:0000313" key="6">
    <source>
        <dbReference type="EMBL" id="RKF38504.1"/>
    </source>
</evidence>
<dbReference type="AlphaFoldDB" id="A0A420G045"/>
<organism evidence="6 7">
    <name type="scientific">Sphingobacterium siyangense</name>
    <dbReference type="NCBI Taxonomy" id="459529"/>
    <lineage>
        <taxon>Bacteria</taxon>
        <taxon>Pseudomonadati</taxon>
        <taxon>Bacteroidota</taxon>
        <taxon>Sphingobacteriia</taxon>
        <taxon>Sphingobacteriales</taxon>
        <taxon>Sphingobacteriaceae</taxon>
        <taxon>Sphingobacterium</taxon>
    </lineage>
</organism>
<dbReference type="InterPro" id="IPR058245">
    <property type="entry name" value="NreC/VraR/RcsB-like_REC"/>
</dbReference>
<accession>A0A420G045</accession>
<evidence type="ECO:0000259" key="4">
    <source>
        <dbReference type="PROSITE" id="PS50043"/>
    </source>
</evidence>
<proteinExistence type="predicted"/>
<dbReference type="Gene3D" id="3.40.50.2300">
    <property type="match status" value="1"/>
</dbReference>
<dbReference type="GO" id="GO:0000160">
    <property type="term" value="P:phosphorelay signal transduction system"/>
    <property type="evidence" value="ECO:0007669"/>
    <property type="project" value="InterPro"/>
</dbReference>
<comment type="caution">
    <text evidence="6">The sequence shown here is derived from an EMBL/GenBank/DDBJ whole genome shotgun (WGS) entry which is preliminary data.</text>
</comment>
<dbReference type="PANTHER" id="PTHR43214:SF43">
    <property type="entry name" value="TWO-COMPONENT RESPONSE REGULATOR"/>
    <property type="match status" value="1"/>
</dbReference>
<dbReference type="PROSITE" id="PS50043">
    <property type="entry name" value="HTH_LUXR_2"/>
    <property type="match status" value="1"/>
</dbReference>
<protein>
    <recommendedName>
        <fullName evidence="8">DNA-binding response regulator</fullName>
    </recommendedName>
</protein>
<dbReference type="CDD" id="cd06170">
    <property type="entry name" value="LuxR_C_like"/>
    <property type="match status" value="1"/>
</dbReference>
<evidence type="ECO:0000259" key="5">
    <source>
        <dbReference type="PROSITE" id="PS50110"/>
    </source>
</evidence>
<dbReference type="SUPFAM" id="SSF52172">
    <property type="entry name" value="CheY-like"/>
    <property type="match status" value="1"/>
</dbReference>
<evidence type="ECO:0008006" key="8">
    <source>
        <dbReference type="Google" id="ProtNLM"/>
    </source>
</evidence>
<keyword evidence="1 3" id="KW-0597">Phosphoprotein</keyword>
<dbReference type="SMART" id="SM00421">
    <property type="entry name" value="HTH_LUXR"/>
    <property type="match status" value="1"/>
</dbReference>
<dbReference type="EMBL" id="MCAQ01000008">
    <property type="protein sequence ID" value="RKF38504.1"/>
    <property type="molecule type" value="Genomic_DNA"/>
</dbReference>
<dbReference type="InterPro" id="IPR000792">
    <property type="entry name" value="Tscrpt_reg_LuxR_C"/>
</dbReference>
<dbReference type="Pfam" id="PF00072">
    <property type="entry name" value="Response_reg"/>
    <property type="match status" value="1"/>
</dbReference>
<dbReference type="SMART" id="SM00448">
    <property type="entry name" value="REC"/>
    <property type="match status" value="1"/>
</dbReference>
<dbReference type="PANTHER" id="PTHR43214">
    <property type="entry name" value="TWO-COMPONENT RESPONSE REGULATOR"/>
    <property type="match status" value="1"/>
</dbReference>
<keyword evidence="7" id="KW-1185">Reference proteome</keyword>
<dbReference type="GO" id="GO:0006355">
    <property type="term" value="P:regulation of DNA-templated transcription"/>
    <property type="evidence" value="ECO:0007669"/>
    <property type="project" value="InterPro"/>
</dbReference>
<reference evidence="6 7" key="1">
    <citation type="submission" date="2016-07" db="EMBL/GenBank/DDBJ databases">
        <title>Genome analysis of Sphingobacterium siyangense T12B17.</title>
        <authorList>
            <person name="Xu D."/>
            <person name="Su Y."/>
            <person name="Zheng S."/>
        </authorList>
    </citation>
    <scope>NUCLEOTIDE SEQUENCE [LARGE SCALE GENOMIC DNA]</scope>
    <source>
        <strain evidence="6 7">T12B17</strain>
    </source>
</reference>
<evidence type="ECO:0000256" key="2">
    <source>
        <dbReference type="ARBA" id="ARBA00023125"/>
    </source>
</evidence>
<dbReference type="GO" id="GO:0003677">
    <property type="term" value="F:DNA binding"/>
    <property type="evidence" value="ECO:0007669"/>
    <property type="project" value="UniProtKB-KW"/>
</dbReference>
<feature type="domain" description="Response regulatory" evidence="5">
    <location>
        <begin position="3"/>
        <end position="120"/>
    </location>
</feature>
<keyword evidence="2" id="KW-0238">DNA-binding</keyword>
<dbReference type="Proteomes" id="UP000286402">
    <property type="component" value="Unassembled WGS sequence"/>
</dbReference>
<dbReference type="CDD" id="cd17535">
    <property type="entry name" value="REC_NarL-like"/>
    <property type="match status" value="1"/>
</dbReference>
<name>A0A420G045_9SPHI</name>
<dbReference type="InterPro" id="IPR039420">
    <property type="entry name" value="WalR-like"/>
</dbReference>
<evidence type="ECO:0000313" key="7">
    <source>
        <dbReference type="Proteomes" id="UP000286402"/>
    </source>
</evidence>
<dbReference type="PRINTS" id="PR00038">
    <property type="entry name" value="HTHLUXR"/>
</dbReference>
<dbReference type="Pfam" id="PF00196">
    <property type="entry name" value="GerE"/>
    <property type="match status" value="1"/>
</dbReference>
<sequence length="218" mass="24877">MYKILLVDDHTLVRNGFRLILESHEQLFIVGEAGDGVEALEFLDKSETPDLIITDLKMKEMSGITLIHKVKVKYPEIDVAVLSMIEDNNTVAEAFRAGAVGFLSKNSDYDELVQGIFNILQGKRYISMEIGLSLLDHFQLNSPIYIDKEAIFHRYDISQRELTVLELISRGFTNAEIADQIFLSKRTVEGHRQQLIDKTKTKNTADLVRFAFQNKLLQ</sequence>
<feature type="domain" description="HTH luxR-type" evidence="4">
    <location>
        <begin position="150"/>
        <end position="215"/>
    </location>
</feature>
<dbReference type="RefSeq" id="WP_120333872.1">
    <property type="nucleotide sequence ID" value="NZ_MCAQ01000008.1"/>
</dbReference>